<evidence type="ECO:0000313" key="2">
    <source>
        <dbReference type="Proteomes" id="UP001165064"/>
    </source>
</evidence>
<name>A0ACB5STE9_AMBMO</name>
<reference evidence="1" key="1">
    <citation type="submission" date="2023-04" db="EMBL/GenBank/DDBJ databases">
        <title>Ambrosiozyma monospora NBRC 10751.</title>
        <authorList>
            <person name="Ichikawa N."/>
            <person name="Sato H."/>
            <person name="Tonouchi N."/>
        </authorList>
    </citation>
    <scope>NUCLEOTIDE SEQUENCE</scope>
    <source>
        <strain evidence="1">NBRC 10751</strain>
    </source>
</reference>
<proteinExistence type="predicted"/>
<dbReference type="Proteomes" id="UP001165064">
    <property type="component" value="Unassembled WGS sequence"/>
</dbReference>
<gene>
    <name evidence="1" type="ORF">Amon02_000099100</name>
</gene>
<evidence type="ECO:0000313" key="1">
    <source>
        <dbReference type="EMBL" id="GME72439.1"/>
    </source>
</evidence>
<sequence length="369" mass="42909">MITSNLPQEIVCLIFQYVIVDYLNYINNTVNKKQGIGIESLMKELTCVSDQNYVLAGAVSMAFEQLELNSAICKCRYFDKFADFILSRKIKLKSITMNYDYFNFDQSKAMNTLKYGCQKLKGWCVIGNDSNILQYAPYLQFVTSLDASLTYAFNKNCFLQTLNDLTRLNTLSVIATSTEQVGFLCHVANELREWLSLKFDREGRNVERRLKLIIEFLNQYSIQQEERILSCLKELQDAFHETKNMNINLSLNFLPESAFMISSFSELLAQFDSASIIRAHFSPDYDYQWVNSLRKLRELHFTYNHGNHLNYKPLIEISNPSTQWLFLNLKHLHDPHINLTRMTALRSLTLQPIINNKVSFKFTQVVNHG</sequence>
<organism evidence="1 2">
    <name type="scientific">Ambrosiozyma monospora</name>
    <name type="common">Yeast</name>
    <name type="synonym">Endomycopsis monosporus</name>
    <dbReference type="NCBI Taxonomy" id="43982"/>
    <lineage>
        <taxon>Eukaryota</taxon>
        <taxon>Fungi</taxon>
        <taxon>Dikarya</taxon>
        <taxon>Ascomycota</taxon>
        <taxon>Saccharomycotina</taxon>
        <taxon>Pichiomycetes</taxon>
        <taxon>Pichiales</taxon>
        <taxon>Pichiaceae</taxon>
        <taxon>Ambrosiozyma</taxon>
    </lineage>
</organism>
<keyword evidence="2" id="KW-1185">Reference proteome</keyword>
<protein>
    <submittedName>
        <fullName evidence="1">Unnamed protein product</fullName>
    </submittedName>
</protein>
<comment type="caution">
    <text evidence="1">The sequence shown here is derived from an EMBL/GenBank/DDBJ whole genome shotgun (WGS) entry which is preliminary data.</text>
</comment>
<dbReference type="EMBL" id="BSXS01000422">
    <property type="protein sequence ID" value="GME72439.1"/>
    <property type="molecule type" value="Genomic_DNA"/>
</dbReference>
<accession>A0ACB5STE9</accession>